<evidence type="ECO:0000256" key="1">
    <source>
        <dbReference type="ARBA" id="ARBA00008324"/>
    </source>
</evidence>
<comment type="caution">
    <text evidence="4">The sequence shown here is derived from an EMBL/GenBank/DDBJ whole genome shotgun (WGS) entry which is preliminary data.</text>
</comment>
<proteinExistence type="inferred from homology"/>
<dbReference type="AlphaFoldDB" id="A0A835BC45"/>
<dbReference type="InterPro" id="IPR029069">
    <property type="entry name" value="HotDog_dom_sf"/>
</dbReference>
<feature type="domain" description="Thioesterase" evidence="3">
    <location>
        <begin position="77"/>
        <end position="121"/>
    </location>
</feature>
<dbReference type="Gene3D" id="3.10.129.10">
    <property type="entry name" value="Hotdog Thioesterase"/>
    <property type="match status" value="1"/>
</dbReference>
<comment type="similarity">
    <text evidence="1">Belongs to the thioesterase PaaI family.</text>
</comment>
<dbReference type="OrthoDB" id="46529at2759"/>
<sequence>MPPPPPPINPQRLSPAESRERTVRFFQGLGVDVPLPASGERLDAYADLVRALLSSAVVSSSRVSCTLTMSPALANQFNTLHGGAVAAVAEAVGTACARAAAGDKEMFLGELSTAYLAAARINAQPLPVRRKIRPVLYLRLLGPITHGPAPKLASWQPPRRRTAGAAKQSTQGFDEMAEGEPGKKLSPARSRAVAQAFIRALGADERLPASADLPDAYSALVRAVLSSTDVSASPAPRVSSTITVSPAVTSASVCVYSFLISIIHVLQSEVDVEAQILRKGRSVVVTTIDFTLKDTKKLCYTSRATFYIMPVASL</sequence>
<keyword evidence="5" id="KW-1185">Reference proteome</keyword>
<accession>A0A835BC45</accession>
<feature type="region of interest" description="Disordered" evidence="2">
    <location>
        <begin position="149"/>
        <end position="185"/>
    </location>
</feature>
<dbReference type="Proteomes" id="UP000636709">
    <property type="component" value="Unassembled WGS sequence"/>
</dbReference>
<organism evidence="4 5">
    <name type="scientific">Digitaria exilis</name>
    <dbReference type="NCBI Taxonomy" id="1010633"/>
    <lineage>
        <taxon>Eukaryota</taxon>
        <taxon>Viridiplantae</taxon>
        <taxon>Streptophyta</taxon>
        <taxon>Embryophyta</taxon>
        <taxon>Tracheophyta</taxon>
        <taxon>Spermatophyta</taxon>
        <taxon>Magnoliopsida</taxon>
        <taxon>Liliopsida</taxon>
        <taxon>Poales</taxon>
        <taxon>Poaceae</taxon>
        <taxon>PACMAD clade</taxon>
        <taxon>Panicoideae</taxon>
        <taxon>Panicodae</taxon>
        <taxon>Paniceae</taxon>
        <taxon>Anthephorinae</taxon>
        <taxon>Digitaria</taxon>
    </lineage>
</organism>
<evidence type="ECO:0000313" key="4">
    <source>
        <dbReference type="EMBL" id="KAF8692661.1"/>
    </source>
</evidence>
<dbReference type="PANTHER" id="PTHR21660">
    <property type="entry name" value="THIOESTERASE SUPERFAMILY MEMBER-RELATED"/>
    <property type="match status" value="1"/>
</dbReference>
<dbReference type="SUPFAM" id="SSF54637">
    <property type="entry name" value="Thioesterase/thiol ester dehydrase-isomerase"/>
    <property type="match status" value="1"/>
</dbReference>
<reference evidence="4" key="1">
    <citation type="submission" date="2020-07" db="EMBL/GenBank/DDBJ databases">
        <title>Genome sequence and genetic diversity analysis of an under-domesticated orphan crop, white fonio (Digitaria exilis).</title>
        <authorList>
            <person name="Bennetzen J.L."/>
            <person name="Chen S."/>
            <person name="Ma X."/>
            <person name="Wang X."/>
            <person name="Yssel A.E.J."/>
            <person name="Chaluvadi S.R."/>
            <person name="Johnson M."/>
            <person name="Gangashetty P."/>
            <person name="Hamidou F."/>
            <person name="Sanogo M.D."/>
            <person name="Zwaenepoel A."/>
            <person name="Wallace J."/>
            <person name="Van De Peer Y."/>
            <person name="Van Deynze A."/>
        </authorList>
    </citation>
    <scope>NUCLEOTIDE SEQUENCE</scope>
    <source>
        <tissue evidence="4">Leaves</tissue>
    </source>
</reference>
<dbReference type="InterPro" id="IPR039298">
    <property type="entry name" value="ACOT13"/>
</dbReference>
<evidence type="ECO:0000313" key="5">
    <source>
        <dbReference type="Proteomes" id="UP000636709"/>
    </source>
</evidence>
<evidence type="ECO:0000259" key="3">
    <source>
        <dbReference type="Pfam" id="PF03061"/>
    </source>
</evidence>
<dbReference type="Pfam" id="PF03061">
    <property type="entry name" value="4HBT"/>
    <property type="match status" value="1"/>
</dbReference>
<name>A0A835BC45_9POAL</name>
<dbReference type="InterPro" id="IPR006683">
    <property type="entry name" value="Thioestr_dom"/>
</dbReference>
<gene>
    <name evidence="4" type="ORF">HU200_039489</name>
</gene>
<evidence type="ECO:0000256" key="2">
    <source>
        <dbReference type="SAM" id="MobiDB-lite"/>
    </source>
</evidence>
<dbReference type="EMBL" id="JACEFO010001934">
    <property type="protein sequence ID" value="KAF8692661.1"/>
    <property type="molecule type" value="Genomic_DNA"/>
</dbReference>
<dbReference type="GO" id="GO:0047617">
    <property type="term" value="F:fatty acyl-CoA hydrolase activity"/>
    <property type="evidence" value="ECO:0007669"/>
    <property type="project" value="InterPro"/>
</dbReference>
<protein>
    <recommendedName>
        <fullName evidence="3">Thioesterase domain-containing protein</fullName>
    </recommendedName>
</protein>
<dbReference type="PANTHER" id="PTHR21660:SF12">
    <property type="entry name" value="OS07G0462700 PROTEIN"/>
    <property type="match status" value="1"/>
</dbReference>